<accession>A0A1B4XHY3</accession>
<dbReference type="AlphaFoldDB" id="A0A1B4XHY3"/>
<dbReference type="InParanoid" id="A0A1B4XHY3"/>
<dbReference type="KEGG" id="slim:SCL_2128"/>
<gene>
    <name evidence="1" type="ORF">SCL_2128</name>
</gene>
<evidence type="ECO:0000313" key="1">
    <source>
        <dbReference type="EMBL" id="BAV34417.1"/>
    </source>
</evidence>
<sequence length="164" mass="18670">MADMGRFRFQLWPVLILVLSISIFNGACSSERDSPEAQVRALLAQGEAAAEKKESGVLRQMVSEKYADSQGQDKKAIDAILRYYFLRNQSIHLFTRIRLINFPQPGVAQADVMVAMAGQPISGAEELERLRADLHRFEITLARENGEWKVIRAEWRRAEFADFL</sequence>
<organism evidence="1 2">
    <name type="scientific">Sulfuricaulis limicola</name>
    <dbReference type="NCBI Taxonomy" id="1620215"/>
    <lineage>
        <taxon>Bacteria</taxon>
        <taxon>Pseudomonadati</taxon>
        <taxon>Pseudomonadota</taxon>
        <taxon>Gammaproteobacteria</taxon>
        <taxon>Acidiferrobacterales</taxon>
        <taxon>Acidiferrobacteraceae</taxon>
        <taxon>Sulfuricaulis</taxon>
    </lineage>
</organism>
<evidence type="ECO:0000313" key="2">
    <source>
        <dbReference type="Proteomes" id="UP000243180"/>
    </source>
</evidence>
<protein>
    <recommendedName>
        <fullName evidence="3">SnoaL-like domain-containing protein</fullName>
    </recommendedName>
</protein>
<keyword evidence="2" id="KW-1185">Reference proteome</keyword>
<name>A0A1B4XHY3_9GAMM</name>
<dbReference type="Proteomes" id="UP000243180">
    <property type="component" value="Chromosome"/>
</dbReference>
<proteinExistence type="predicted"/>
<dbReference type="EMBL" id="AP014879">
    <property type="protein sequence ID" value="BAV34417.1"/>
    <property type="molecule type" value="Genomic_DNA"/>
</dbReference>
<evidence type="ECO:0008006" key="3">
    <source>
        <dbReference type="Google" id="ProtNLM"/>
    </source>
</evidence>
<reference evidence="1 2" key="1">
    <citation type="submission" date="2015-05" db="EMBL/GenBank/DDBJ databases">
        <title>Complete genome sequence of a sulfur-oxidizing gammaproteobacterium strain HA5.</title>
        <authorList>
            <person name="Miura A."/>
            <person name="Kojima H."/>
            <person name="Fukui M."/>
        </authorList>
    </citation>
    <scope>NUCLEOTIDE SEQUENCE [LARGE SCALE GENOMIC DNA]</scope>
    <source>
        <strain evidence="1 2">HA5</strain>
    </source>
</reference>